<name>A0A8B9ESM0_ANSCY</name>
<organism evidence="1 2">
    <name type="scientific">Anser cygnoides</name>
    <name type="common">Swan goose</name>
    <dbReference type="NCBI Taxonomy" id="8845"/>
    <lineage>
        <taxon>Eukaryota</taxon>
        <taxon>Metazoa</taxon>
        <taxon>Chordata</taxon>
        <taxon>Craniata</taxon>
        <taxon>Vertebrata</taxon>
        <taxon>Euteleostomi</taxon>
        <taxon>Archelosauria</taxon>
        <taxon>Archosauria</taxon>
        <taxon>Dinosauria</taxon>
        <taxon>Saurischia</taxon>
        <taxon>Theropoda</taxon>
        <taxon>Coelurosauria</taxon>
        <taxon>Aves</taxon>
        <taxon>Neognathae</taxon>
        <taxon>Galloanserae</taxon>
        <taxon>Anseriformes</taxon>
        <taxon>Anatidae</taxon>
        <taxon>Anserinae</taxon>
        <taxon>Anser</taxon>
    </lineage>
</organism>
<protein>
    <submittedName>
        <fullName evidence="1">Uncharacterized protein</fullName>
    </submittedName>
</protein>
<keyword evidence="2" id="KW-1185">Reference proteome</keyword>
<accession>A0A8B9ESM0</accession>
<dbReference type="Proteomes" id="UP000694521">
    <property type="component" value="Unplaced"/>
</dbReference>
<evidence type="ECO:0000313" key="2">
    <source>
        <dbReference type="Proteomes" id="UP000694521"/>
    </source>
</evidence>
<reference evidence="1" key="1">
    <citation type="submission" date="2025-08" db="UniProtKB">
        <authorList>
            <consortium name="Ensembl"/>
        </authorList>
    </citation>
    <scope>IDENTIFICATION</scope>
</reference>
<proteinExistence type="predicted"/>
<dbReference type="AlphaFoldDB" id="A0A8B9ESM0"/>
<dbReference type="Ensembl" id="ENSACDT00005029596.1">
    <property type="protein sequence ID" value="ENSACDP00005024778.1"/>
    <property type="gene ID" value="ENSACDG00005017957.1"/>
</dbReference>
<evidence type="ECO:0000313" key="1">
    <source>
        <dbReference type="Ensembl" id="ENSACDP00005024778.1"/>
    </source>
</evidence>
<reference evidence="1" key="2">
    <citation type="submission" date="2025-09" db="UniProtKB">
        <authorList>
            <consortium name="Ensembl"/>
        </authorList>
    </citation>
    <scope>IDENTIFICATION</scope>
</reference>
<sequence>MSEVWQLSDSCHLRQEAHLDNGVERYVGEIKGGLRPAMRITVIGMVPSNPKSGFGMGIVGPFLCLVDDSNCAIITLFLHLWQSIPALSVVKCFP</sequence>